<evidence type="ECO:0000256" key="3">
    <source>
        <dbReference type="ARBA" id="ARBA00022692"/>
    </source>
</evidence>
<keyword evidence="5 6" id="KW-0472">Membrane</keyword>
<name>A0A4P6MPK2_9BACT</name>
<reference evidence="7 8" key="1">
    <citation type="submission" date="2019-01" db="EMBL/GenBank/DDBJ databases">
        <title>Complete sequence and annotation of the Mycoplasma phocirhinis strain 852T genome.</title>
        <authorList>
            <person name="Frasca S.Jr."/>
            <person name="Kutish G.F."/>
            <person name="Castellanos Gell J."/>
            <person name="Michaels D.L."/>
            <person name="Brown D.R."/>
        </authorList>
    </citation>
    <scope>NUCLEOTIDE SEQUENCE [LARGE SCALE GENOMIC DNA]</scope>
    <source>
        <strain evidence="7 8">852</strain>
    </source>
</reference>
<evidence type="ECO:0000313" key="8">
    <source>
        <dbReference type="Proteomes" id="UP000289326"/>
    </source>
</evidence>
<dbReference type="OrthoDB" id="45037at2"/>
<feature type="transmembrane region" description="Helical" evidence="6">
    <location>
        <begin position="110"/>
        <end position="132"/>
    </location>
</feature>
<keyword evidence="3 6" id="KW-0812">Transmembrane</keyword>
<feature type="transmembrane region" description="Helical" evidence="6">
    <location>
        <begin position="34"/>
        <end position="54"/>
    </location>
</feature>
<sequence>MKTKQNFNETLRTFSQKMSNFIKMDKTKSTGRKVASSLWALFFGIVLSFIYIFLKKAIFDQHLINPFEIINAVIEGFRTNEAKTIINFFLVFGFSSLACALSFKAGLFNIGIPGQMMISGATSFGIFIKLGFNSSKQIPVSILFAALIASMLFAFVVGLISGALKAHLNVHEVISTIMINWIVVGISMILFQKKSAPIIWPNLSPEQISAYFDDTNTGVNSTFAIISESVKNAFAIGGIITLITLVILIAFVFNFTSLGYKIRMQGIAKSNGKYMGVNDKMLTMLILAFSAMIASIAGFYHYVVGPNSVFNEITQPLIIGFESIAISLLALNSPIGIIFSSLFYTALYSSEFTIQNFPLNLKPEDLRVITSMILYLAATSIMFSNFKPLRWISRSIALMCDPRYKYNRKLNMLEKKRASLTYRHDLFQHNIEYNVNENNYDKMNLKLQKAEQKYQKAILFNNVMSQRAQIGIINGENIYNLQVLLHQAKKAKNQDLIVEYKQQIQHSIAAHKKEFAAFSSVKQAVNSLLAHYVELNKNQISNKKRVSQIKDEINKITNKYLSAAMNYKNSEKDTIENFELINTLKQQLNSQMNSLGANKKFNLKQEKIASQKSIKAKFHAIYNNIIEQRFMLFKKSLKSKGEE</sequence>
<evidence type="ECO:0000256" key="6">
    <source>
        <dbReference type="SAM" id="Phobius"/>
    </source>
</evidence>
<dbReference type="GO" id="GO:0022857">
    <property type="term" value="F:transmembrane transporter activity"/>
    <property type="evidence" value="ECO:0007669"/>
    <property type="project" value="InterPro"/>
</dbReference>
<feature type="transmembrane region" description="Helical" evidence="6">
    <location>
        <begin position="138"/>
        <end position="161"/>
    </location>
</feature>
<feature type="transmembrane region" description="Helical" evidence="6">
    <location>
        <begin position="85"/>
        <end position="103"/>
    </location>
</feature>
<feature type="transmembrane region" description="Helical" evidence="6">
    <location>
        <begin position="233"/>
        <end position="260"/>
    </location>
</feature>
<dbReference type="CDD" id="cd06580">
    <property type="entry name" value="TM_PBP1_transp_TpRbsC_like"/>
    <property type="match status" value="1"/>
</dbReference>
<feature type="transmembrane region" description="Helical" evidence="6">
    <location>
        <begin position="173"/>
        <end position="191"/>
    </location>
</feature>
<proteinExistence type="predicted"/>
<feature type="transmembrane region" description="Helical" evidence="6">
    <location>
        <begin position="323"/>
        <end position="347"/>
    </location>
</feature>
<protein>
    <submittedName>
        <fullName evidence="7">ABC transporter permease</fullName>
    </submittedName>
</protein>
<dbReference type="GO" id="GO:0005886">
    <property type="term" value="C:plasma membrane"/>
    <property type="evidence" value="ECO:0007669"/>
    <property type="project" value="UniProtKB-SubCell"/>
</dbReference>
<evidence type="ECO:0000256" key="4">
    <source>
        <dbReference type="ARBA" id="ARBA00022989"/>
    </source>
</evidence>
<dbReference type="Proteomes" id="UP000289326">
    <property type="component" value="Chromosome"/>
</dbReference>
<gene>
    <name evidence="7" type="ORF">EG856_02810</name>
</gene>
<evidence type="ECO:0000256" key="5">
    <source>
        <dbReference type="ARBA" id="ARBA00023136"/>
    </source>
</evidence>
<dbReference type="PANTHER" id="PTHR47089">
    <property type="entry name" value="ABC TRANSPORTER, PERMEASE PROTEIN"/>
    <property type="match status" value="1"/>
</dbReference>
<dbReference type="InterPro" id="IPR001851">
    <property type="entry name" value="ABC_transp_permease"/>
</dbReference>
<feature type="transmembrane region" description="Helical" evidence="6">
    <location>
        <begin position="281"/>
        <end position="303"/>
    </location>
</feature>
<dbReference type="AlphaFoldDB" id="A0A4P6MPK2"/>
<keyword evidence="8" id="KW-1185">Reference proteome</keyword>
<feature type="transmembrane region" description="Helical" evidence="6">
    <location>
        <begin position="368"/>
        <end position="386"/>
    </location>
</feature>
<keyword evidence="4 6" id="KW-1133">Transmembrane helix</keyword>
<evidence type="ECO:0000313" key="7">
    <source>
        <dbReference type="EMBL" id="QBF34830.1"/>
    </source>
</evidence>
<evidence type="ECO:0000256" key="1">
    <source>
        <dbReference type="ARBA" id="ARBA00004651"/>
    </source>
</evidence>
<accession>A0A4P6MPK2</accession>
<organism evidence="7 8">
    <name type="scientific">Mycoplasmopsis phocirhinis</name>
    <dbReference type="NCBI Taxonomy" id="142650"/>
    <lineage>
        <taxon>Bacteria</taxon>
        <taxon>Bacillati</taxon>
        <taxon>Mycoplasmatota</taxon>
        <taxon>Mycoplasmoidales</taxon>
        <taxon>Metamycoplasmataceae</taxon>
        <taxon>Mycoplasmopsis</taxon>
    </lineage>
</organism>
<dbReference type="RefSeq" id="WP_130429607.1">
    <property type="nucleotide sequence ID" value="NZ_CP034841.1"/>
</dbReference>
<dbReference type="EMBL" id="CP034841">
    <property type="protein sequence ID" value="QBF34830.1"/>
    <property type="molecule type" value="Genomic_DNA"/>
</dbReference>
<evidence type="ECO:0000256" key="2">
    <source>
        <dbReference type="ARBA" id="ARBA00022475"/>
    </source>
</evidence>
<dbReference type="KEGG" id="mphi:EG856_02810"/>
<dbReference type="Pfam" id="PF02653">
    <property type="entry name" value="BPD_transp_2"/>
    <property type="match status" value="1"/>
</dbReference>
<keyword evidence="2" id="KW-1003">Cell membrane</keyword>
<comment type="subcellular location">
    <subcellularLocation>
        <location evidence="1">Cell membrane</location>
        <topology evidence="1">Multi-pass membrane protein</topology>
    </subcellularLocation>
</comment>
<dbReference type="PANTHER" id="PTHR47089:SF1">
    <property type="entry name" value="GUANOSINE ABC TRANSPORTER PERMEASE PROTEIN NUPP"/>
    <property type="match status" value="1"/>
</dbReference>